<reference evidence="2" key="1">
    <citation type="submission" date="2023-06" db="EMBL/GenBank/DDBJ databases">
        <title>Phylogenetic Diversity of Rhizobium strains.</title>
        <authorList>
            <person name="Moura F.T."/>
            <person name="Helene L.C.F."/>
            <person name="Hungria M."/>
        </authorList>
    </citation>
    <scope>NUCLEOTIDE SEQUENCE</scope>
    <source>
        <strain evidence="2">CCGE526</strain>
    </source>
</reference>
<dbReference type="PANTHER" id="PTHR43143">
    <property type="entry name" value="METALLOPHOSPHOESTERASE, CALCINEURIN SUPERFAMILY"/>
    <property type="match status" value="1"/>
</dbReference>
<organism evidence="2 3">
    <name type="scientific">Rhizobium mayense</name>
    <dbReference type="NCBI Taxonomy" id="1312184"/>
    <lineage>
        <taxon>Bacteria</taxon>
        <taxon>Pseudomonadati</taxon>
        <taxon>Pseudomonadota</taxon>
        <taxon>Alphaproteobacteria</taxon>
        <taxon>Hyphomicrobiales</taxon>
        <taxon>Rhizobiaceae</taxon>
        <taxon>Rhizobium/Agrobacterium group</taxon>
        <taxon>Rhizobium</taxon>
    </lineage>
</organism>
<sequence>MQDSPDQLCIIQISDPHLGRRRPFFQHNWEVLVELLNAATYDLIVCTGDMSIEGAEFEEELAFAAKQFQRLRGPVVFVPGNHDVGNSRPDVRGGERLITAARRQAYLKHFGPDFWCRDIGESWRLLGLNSMLPGSAIEGEAEQLAMIEEAAATAAGRRLMVFKHKPIYLDKPDEAVATQSALYPEHRQRLKGALSPACGTVICSGHIHDYKTAIWDGLEQIWAPSTAFVIDRDGLRHPVRGIKRTGYVVHTLIAADHTHEFVEPPHFLNIDLGNWMRAPETFHHLYHTEPLRGLELAEK</sequence>
<evidence type="ECO:0000313" key="3">
    <source>
        <dbReference type="Proteomes" id="UP001172645"/>
    </source>
</evidence>
<evidence type="ECO:0000313" key="2">
    <source>
        <dbReference type="EMBL" id="MDL2401671.1"/>
    </source>
</evidence>
<dbReference type="Gene3D" id="3.60.21.10">
    <property type="match status" value="1"/>
</dbReference>
<feature type="domain" description="Calcineurin-like phosphoesterase" evidence="1">
    <location>
        <begin position="10"/>
        <end position="210"/>
    </location>
</feature>
<dbReference type="RefSeq" id="WP_285870917.1">
    <property type="nucleotide sequence ID" value="NZ_JARFYM010000021.1"/>
</dbReference>
<dbReference type="Pfam" id="PF00149">
    <property type="entry name" value="Metallophos"/>
    <property type="match status" value="1"/>
</dbReference>
<dbReference type="InterPro" id="IPR004843">
    <property type="entry name" value="Calcineurin-like_PHP"/>
</dbReference>
<dbReference type="InterPro" id="IPR051918">
    <property type="entry name" value="STPP_CPPED1"/>
</dbReference>
<dbReference type="PANTHER" id="PTHR43143:SF1">
    <property type="entry name" value="SERINE_THREONINE-PROTEIN PHOSPHATASE CPPED1"/>
    <property type="match status" value="1"/>
</dbReference>
<dbReference type="EMBL" id="JARFYM010000021">
    <property type="protein sequence ID" value="MDL2401671.1"/>
    <property type="molecule type" value="Genomic_DNA"/>
</dbReference>
<protein>
    <submittedName>
        <fullName evidence="2">Metallophosphoesterase</fullName>
    </submittedName>
</protein>
<evidence type="ECO:0000259" key="1">
    <source>
        <dbReference type="Pfam" id="PF00149"/>
    </source>
</evidence>
<dbReference type="InterPro" id="IPR029052">
    <property type="entry name" value="Metallo-depent_PP-like"/>
</dbReference>
<gene>
    <name evidence="2" type="ORF">PY649_22440</name>
</gene>
<proteinExistence type="predicted"/>
<keyword evidence="3" id="KW-1185">Reference proteome</keyword>
<dbReference type="Proteomes" id="UP001172645">
    <property type="component" value="Unassembled WGS sequence"/>
</dbReference>
<accession>A0ABT7JZ95</accession>
<name>A0ABT7JZ95_9HYPH</name>
<comment type="caution">
    <text evidence="2">The sequence shown here is derived from an EMBL/GenBank/DDBJ whole genome shotgun (WGS) entry which is preliminary data.</text>
</comment>
<dbReference type="SUPFAM" id="SSF56300">
    <property type="entry name" value="Metallo-dependent phosphatases"/>
    <property type="match status" value="1"/>
</dbReference>